<keyword evidence="2" id="KW-1185">Reference proteome</keyword>
<sequence length="215" mass="23762">MPMIIIYQYGKAIVFSCQTMSQQIVIGHGQQISRSIRCTNLRRPILPRFTGAFRRVSGLRRRPSSGPDSYLLHRRLRRPRPKILSATSKKTENQGFKMDGLVVAHILFWLRGSGKFTLLGLSVSYLSGTESSDGQFGKYSQDDVDALRALADDSGVVDFLFTNEWPVGVTNRAAESDIPTEVSDSSCCDSNVSELVKEVKPRYPIAGSMGGVLCP</sequence>
<organism evidence="1 2">
    <name type="scientific">Brassica napus</name>
    <name type="common">Rape</name>
    <dbReference type="NCBI Taxonomy" id="3708"/>
    <lineage>
        <taxon>Eukaryota</taxon>
        <taxon>Viridiplantae</taxon>
        <taxon>Streptophyta</taxon>
        <taxon>Embryophyta</taxon>
        <taxon>Tracheophyta</taxon>
        <taxon>Spermatophyta</taxon>
        <taxon>Magnoliopsida</taxon>
        <taxon>eudicotyledons</taxon>
        <taxon>Gunneridae</taxon>
        <taxon>Pentapetalae</taxon>
        <taxon>rosids</taxon>
        <taxon>malvids</taxon>
        <taxon>Brassicales</taxon>
        <taxon>Brassicaceae</taxon>
        <taxon>Brassiceae</taxon>
        <taxon>Brassica</taxon>
    </lineage>
</organism>
<dbReference type="PANTHER" id="PTHR12072">
    <property type="entry name" value="CWF19, CELL CYCLE CONTROL PROTEIN"/>
    <property type="match status" value="1"/>
</dbReference>
<dbReference type="PANTHER" id="PTHR12072:SF4">
    <property type="entry name" value="CWF19-LIKE PROTEIN 1"/>
    <property type="match status" value="1"/>
</dbReference>
<comment type="caution">
    <text evidence="1">The sequence shown here is derived from an EMBL/GenBank/DDBJ whole genome shotgun (WGS) entry which is preliminary data.</text>
</comment>
<proteinExistence type="predicted"/>
<reference evidence="1 2" key="1">
    <citation type="submission" date="2021-05" db="EMBL/GenBank/DDBJ databases">
        <title>Genome Assembly of Synthetic Allotetraploid Brassica napus Reveals Homoeologous Exchanges between Subgenomes.</title>
        <authorList>
            <person name="Davis J.T."/>
        </authorList>
    </citation>
    <scope>NUCLEOTIDE SEQUENCE [LARGE SCALE GENOMIC DNA]</scope>
    <source>
        <strain evidence="2">cv. Da-Ae</strain>
        <tissue evidence="1">Seedling</tissue>
    </source>
</reference>
<dbReference type="InterPro" id="IPR040194">
    <property type="entry name" value="Cwf19-like"/>
</dbReference>
<gene>
    <name evidence="1" type="ORF">HID58_077225</name>
</gene>
<evidence type="ECO:0000313" key="2">
    <source>
        <dbReference type="Proteomes" id="UP000824890"/>
    </source>
</evidence>
<protein>
    <submittedName>
        <fullName evidence="1">Uncharacterized protein</fullName>
    </submittedName>
</protein>
<accession>A0ABQ7YQ22</accession>
<dbReference type="Proteomes" id="UP000824890">
    <property type="component" value="Unassembled WGS sequence"/>
</dbReference>
<dbReference type="EMBL" id="JAGKQM010000017">
    <property type="protein sequence ID" value="KAH0870203.1"/>
    <property type="molecule type" value="Genomic_DNA"/>
</dbReference>
<name>A0ABQ7YQ22_BRANA</name>
<evidence type="ECO:0000313" key="1">
    <source>
        <dbReference type="EMBL" id="KAH0870203.1"/>
    </source>
</evidence>